<accession>A0A5J4LDS3</accession>
<dbReference type="EMBL" id="BLAG01000007">
    <property type="protein sequence ID" value="GES29789.1"/>
    <property type="molecule type" value="Genomic_DNA"/>
</dbReference>
<keyword evidence="2" id="KW-1185">Reference proteome</keyword>
<protein>
    <submittedName>
        <fullName evidence="1">Uncharacterized protein</fullName>
    </submittedName>
</protein>
<organism evidence="1 2">
    <name type="scientific">Streptomyces angustmyceticus</name>
    <dbReference type="NCBI Taxonomy" id="285578"/>
    <lineage>
        <taxon>Bacteria</taxon>
        <taxon>Bacillati</taxon>
        <taxon>Actinomycetota</taxon>
        <taxon>Actinomycetes</taxon>
        <taxon>Kitasatosporales</taxon>
        <taxon>Streptomycetaceae</taxon>
        <taxon>Streptomyces</taxon>
    </lineage>
</organism>
<gene>
    <name evidence="1" type="ORF">San01_22760</name>
</gene>
<evidence type="ECO:0000313" key="1">
    <source>
        <dbReference type="EMBL" id="GES29789.1"/>
    </source>
</evidence>
<dbReference type="AlphaFoldDB" id="A0A5J4LDS3"/>
<sequence length="92" mass="9962">MGGAVSTGACRRLTLRQRQEWLGQTGRFPRCAAARRSNAGSVRKGIVLTEPVRVRPEVFAGLRRRFPVRLPERGGTGPGCRVGDMSILAKGS</sequence>
<comment type="caution">
    <text evidence="1">The sequence shown here is derived from an EMBL/GenBank/DDBJ whole genome shotgun (WGS) entry which is preliminary data.</text>
</comment>
<evidence type="ECO:0000313" key="2">
    <source>
        <dbReference type="Proteomes" id="UP000325598"/>
    </source>
</evidence>
<proteinExistence type="predicted"/>
<name>A0A5J4LDS3_9ACTN</name>
<reference evidence="1 2" key="1">
    <citation type="submission" date="2019-10" db="EMBL/GenBank/DDBJ databases">
        <title>Whole genome shotgun sequence of Streptomyces angustmyceticus NBRC 3934.</title>
        <authorList>
            <person name="Hosoyama A."/>
            <person name="Ichikawa N."/>
            <person name="Kimura A."/>
            <person name="Kitahashi Y."/>
            <person name="Komaki H."/>
            <person name="Uohara A."/>
        </authorList>
    </citation>
    <scope>NUCLEOTIDE SEQUENCE [LARGE SCALE GENOMIC DNA]</scope>
    <source>
        <strain evidence="1 2">NBRC 3934</strain>
    </source>
</reference>
<dbReference type="Proteomes" id="UP000325598">
    <property type="component" value="Unassembled WGS sequence"/>
</dbReference>